<gene>
    <name evidence="1" type="ORF">NM208_g6579</name>
</gene>
<evidence type="ECO:0000313" key="1">
    <source>
        <dbReference type="EMBL" id="KAJ3536769.1"/>
    </source>
</evidence>
<reference evidence="1" key="1">
    <citation type="submission" date="2022-08" db="EMBL/GenBank/DDBJ databases">
        <title>Genome Sequence of Fusarium decemcellulare.</title>
        <authorList>
            <person name="Buettner E."/>
        </authorList>
    </citation>
    <scope>NUCLEOTIDE SEQUENCE</scope>
    <source>
        <strain evidence="1">Babe19</strain>
    </source>
</reference>
<name>A0ACC1SCH2_9HYPO</name>
<evidence type="ECO:0000313" key="2">
    <source>
        <dbReference type="Proteomes" id="UP001148629"/>
    </source>
</evidence>
<keyword evidence="2" id="KW-1185">Reference proteome</keyword>
<comment type="caution">
    <text evidence="1">The sequence shown here is derived from an EMBL/GenBank/DDBJ whole genome shotgun (WGS) entry which is preliminary data.</text>
</comment>
<organism evidence="1 2">
    <name type="scientific">Fusarium decemcellulare</name>
    <dbReference type="NCBI Taxonomy" id="57161"/>
    <lineage>
        <taxon>Eukaryota</taxon>
        <taxon>Fungi</taxon>
        <taxon>Dikarya</taxon>
        <taxon>Ascomycota</taxon>
        <taxon>Pezizomycotina</taxon>
        <taxon>Sordariomycetes</taxon>
        <taxon>Hypocreomycetidae</taxon>
        <taxon>Hypocreales</taxon>
        <taxon>Nectriaceae</taxon>
        <taxon>Fusarium</taxon>
        <taxon>Fusarium decemcellulare species complex</taxon>
    </lineage>
</organism>
<dbReference type="Proteomes" id="UP001148629">
    <property type="component" value="Unassembled WGS sequence"/>
</dbReference>
<dbReference type="EMBL" id="JANRMS010000620">
    <property type="protein sequence ID" value="KAJ3536769.1"/>
    <property type="molecule type" value="Genomic_DNA"/>
</dbReference>
<sequence length="550" mass="62668">MAGHSDMETYGTITNGNTSIEADILIIGGGMGGMYGLYRFRQLGLKVKLMEAAPDFGGTWYWNRYPGARVDSEAPFYSLSIPEVYLTWNWSERFPDHREIRRYFKYVDDILGLSKDAYFNTIVTETRWDGSHWVLRTKDGKTAKCKYLVSATGSSYKKYYPDYKDINKFQGTIVHSAEYPDEGFDMRGKKVGVIGSGATGIQIVQELAKDDCQLTAFVRTPSITFPMAQRKLSIEEQETQKNWYDYLFKAAKTAPVGFPYNHTRSASIWDVSKEEREARFEYLWGRGGFAFQLSNYPDFIVDEKANAVYYDFWVRKVRERIKNQEKADIVAPREQQVLFGTKRATLEQDYFEMVDRTNVSLVNLRDNPIQRFTEKGIETTRGLLEFDILIFATGFHAVTGSLLDMGLYNKSSTPLSEVWKDGIKSHLGLAVPGFPNFFMTYSPQAPTALSNGPPIIEYQVDWIAQVIQRMQQQGISVIDAKKDAAEAWSSDLQRATDATLMPRTDSWWMGANIPGKKREPQIYISGLDNYIKICDAALENLDGFDLVKLA</sequence>
<proteinExistence type="predicted"/>
<protein>
    <submittedName>
        <fullName evidence="1">Uncharacterized protein</fullName>
    </submittedName>
</protein>
<accession>A0ACC1SCH2</accession>